<proteinExistence type="predicted"/>
<dbReference type="AlphaFoldDB" id="A0A0J1BL78"/>
<dbReference type="STRING" id="595434.RISK_000994"/>
<accession>A0A0J1BL78</accession>
<evidence type="ECO:0000313" key="1">
    <source>
        <dbReference type="EMBL" id="KLU07193.1"/>
    </source>
</evidence>
<protein>
    <submittedName>
        <fullName evidence="1">Transmembrane protein</fullName>
    </submittedName>
</protein>
<sequence>MVWVLLPFGTSLPAQAVNWEAAPIQYSDSKATRNGVAKLKADLESGQRELSGEDELSRLRSLLEQLNVPVSSQTLVFSKTSLQKPHISPETPRAIYFNDEIFVGYVQGGEIEIAAADPDLGTVFYTMELAFDQPPRLQRQANRCLSCHGGSRTGGIPGFQVRSVYPNAKGVPVIRAGSHLTNQRSPLAERWGGWYVTGTHGDQHHLGGFILEGKRRPEIIENAGGENQPSLPPRVDQQQYLVATSDITALMVMEHQIEAYNLLTKANFAAQHAEWEAGDDPVSESHRERIAKATRPLVACLCFDNEFEIQAPIRGTSHFASEFEARKVADPNAPSLRKLNLQSRLFNSPLSFLVTTQTFAESPDALHDELAKQIWHRFANDQPFTATLREIGPAWLTERYESPQTLLSTSSSSH</sequence>
<evidence type="ECO:0000313" key="2">
    <source>
        <dbReference type="Proteomes" id="UP000036367"/>
    </source>
</evidence>
<dbReference type="EMBL" id="LECT01000007">
    <property type="protein sequence ID" value="KLU07193.1"/>
    <property type="molecule type" value="Genomic_DNA"/>
</dbReference>
<name>A0A0J1BL78_RHOIS</name>
<organism evidence="1 2">
    <name type="scientific">Rhodopirellula islandica</name>
    <dbReference type="NCBI Taxonomy" id="595434"/>
    <lineage>
        <taxon>Bacteria</taxon>
        <taxon>Pseudomonadati</taxon>
        <taxon>Planctomycetota</taxon>
        <taxon>Planctomycetia</taxon>
        <taxon>Pirellulales</taxon>
        <taxon>Pirellulaceae</taxon>
        <taxon>Rhodopirellula</taxon>
    </lineage>
</organism>
<keyword evidence="1" id="KW-0812">Transmembrane</keyword>
<dbReference type="Proteomes" id="UP000036367">
    <property type="component" value="Unassembled WGS sequence"/>
</dbReference>
<dbReference type="PATRIC" id="fig|595434.4.peg.953"/>
<comment type="caution">
    <text evidence="1">The sequence shown here is derived from an EMBL/GenBank/DDBJ whole genome shotgun (WGS) entry which is preliminary data.</text>
</comment>
<reference evidence="1" key="1">
    <citation type="submission" date="2015-05" db="EMBL/GenBank/DDBJ databases">
        <title>Permanent draft genome of Rhodopirellula islandicus K833.</title>
        <authorList>
            <person name="Kizina J."/>
            <person name="Richter M."/>
            <person name="Glockner F.O."/>
            <person name="Harder J."/>
        </authorList>
    </citation>
    <scope>NUCLEOTIDE SEQUENCE [LARGE SCALE GENOMIC DNA]</scope>
    <source>
        <strain evidence="1">K833</strain>
    </source>
</reference>
<keyword evidence="1" id="KW-0472">Membrane</keyword>
<gene>
    <name evidence="1" type="ORF">RISK_000994</name>
</gene>
<keyword evidence="2" id="KW-1185">Reference proteome</keyword>